<reference evidence="1 2" key="1">
    <citation type="submission" date="2019-01" db="EMBL/GenBank/DDBJ databases">
        <title>Zoogloea oleivorans genome sequencing and assembly.</title>
        <authorList>
            <person name="Tancsics A."/>
            <person name="Farkas M."/>
            <person name="Kriszt B."/>
            <person name="Maroti G."/>
            <person name="Horvath B."/>
        </authorList>
    </citation>
    <scope>NUCLEOTIDE SEQUENCE [LARGE SCALE GENOMIC DNA]</scope>
    <source>
        <strain evidence="1 2">Buc</strain>
    </source>
</reference>
<dbReference type="RefSeq" id="WP_148578962.1">
    <property type="nucleotide sequence ID" value="NZ_JAVEUW010000079.1"/>
</dbReference>
<proteinExistence type="predicted"/>
<evidence type="ECO:0000313" key="2">
    <source>
        <dbReference type="Proteomes" id="UP000389128"/>
    </source>
</evidence>
<sequence length="89" mass="10326">MKSHATETILPANLRFHLLQPNGLYSPIPFVFVTERMARDIMQERQVILDAQAPSVRTRQEAVFKRFDPDLSVRAFENILGLFGVTRRR</sequence>
<dbReference type="OrthoDB" id="8527290at2"/>
<organism evidence="1 2">
    <name type="scientific">Zoogloea oleivorans</name>
    <dbReference type="NCBI Taxonomy" id="1552750"/>
    <lineage>
        <taxon>Bacteria</taxon>
        <taxon>Pseudomonadati</taxon>
        <taxon>Pseudomonadota</taxon>
        <taxon>Betaproteobacteria</taxon>
        <taxon>Rhodocyclales</taxon>
        <taxon>Zoogloeaceae</taxon>
        <taxon>Zoogloea</taxon>
    </lineage>
</organism>
<dbReference type="AlphaFoldDB" id="A0A6C2CZX0"/>
<evidence type="ECO:0000313" key="1">
    <source>
        <dbReference type="EMBL" id="TYC58902.1"/>
    </source>
</evidence>
<protein>
    <submittedName>
        <fullName evidence="1">Uncharacterized protein</fullName>
    </submittedName>
</protein>
<comment type="caution">
    <text evidence="1">The sequence shown here is derived from an EMBL/GenBank/DDBJ whole genome shotgun (WGS) entry which is preliminary data.</text>
</comment>
<dbReference type="Proteomes" id="UP000389128">
    <property type="component" value="Unassembled WGS sequence"/>
</dbReference>
<name>A0A6C2CZX0_9RHOO</name>
<gene>
    <name evidence="1" type="ORF">ETQ85_10320</name>
</gene>
<keyword evidence="2" id="KW-1185">Reference proteome</keyword>
<accession>A0A6C2CZX0</accession>
<dbReference type="EMBL" id="SDKK01000008">
    <property type="protein sequence ID" value="TYC58902.1"/>
    <property type="molecule type" value="Genomic_DNA"/>
</dbReference>